<feature type="non-terminal residue" evidence="1">
    <location>
        <position position="1"/>
    </location>
</feature>
<protein>
    <submittedName>
        <fullName evidence="1">Uncharacterized protein</fullName>
    </submittedName>
</protein>
<comment type="caution">
    <text evidence="1">The sequence shown here is derived from an EMBL/GenBank/DDBJ whole genome shotgun (WGS) entry which is preliminary data.</text>
</comment>
<dbReference type="AlphaFoldDB" id="A0A5J4T8Q9"/>
<dbReference type="EMBL" id="SNRW01036021">
    <property type="protein sequence ID" value="KAA6354608.1"/>
    <property type="molecule type" value="Genomic_DNA"/>
</dbReference>
<reference evidence="1 2" key="1">
    <citation type="submission" date="2019-03" db="EMBL/GenBank/DDBJ databases">
        <title>Single cell metagenomics reveals metabolic interactions within the superorganism composed of flagellate Streblomastix strix and complex community of Bacteroidetes bacteria on its surface.</title>
        <authorList>
            <person name="Treitli S.C."/>
            <person name="Kolisko M."/>
            <person name="Husnik F."/>
            <person name="Keeling P."/>
            <person name="Hampl V."/>
        </authorList>
    </citation>
    <scope>NUCLEOTIDE SEQUENCE [LARGE SCALE GENOMIC DNA]</scope>
    <source>
        <strain evidence="1">ST1C</strain>
    </source>
</reference>
<evidence type="ECO:0000313" key="2">
    <source>
        <dbReference type="Proteomes" id="UP000324800"/>
    </source>
</evidence>
<proteinExistence type="predicted"/>
<dbReference type="Proteomes" id="UP000324800">
    <property type="component" value="Unassembled WGS sequence"/>
</dbReference>
<organism evidence="1 2">
    <name type="scientific">Streblomastix strix</name>
    <dbReference type="NCBI Taxonomy" id="222440"/>
    <lineage>
        <taxon>Eukaryota</taxon>
        <taxon>Metamonada</taxon>
        <taxon>Preaxostyla</taxon>
        <taxon>Oxymonadida</taxon>
        <taxon>Streblomastigidae</taxon>
        <taxon>Streblomastix</taxon>
    </lineage>
</organism>
<sequence length="53" mass="6015">VGFGIENDFCSRFSKREKISLAVCYGLTVTIYDYDEIDFLVGVSYSDLSVYCI</sequence>
<gene>
    <name evidence="1" type="ORF">EZS28_049865</name>
</gene>
<evidence type="ECO:0000313" key="1">
    <source>
        <dbReference type="EMBL" id="KAA6354608.1"/>
    </source>
</evidence>
<accession>A0A5J4T8Q9</accession>
<name>A0A5J4T8Q9_9EUKA</name>